<evidence type="ECO:0000313" key="3">
    <source>
        <dbReference type="EMBL" id="MFC3877834.1"/>
    </source>
</evidence>
<proteinExistence type="predicted"/>
<comment type="caution">
    <text evidence="3">The sequence shown here is derived from an EMBL/GenBank/DDBJ whole genome shotgun (WGS) entry which is preliminary data.</text>
</comment>
<dbReference type="Proteomes" id="UP001595812">
    <property type="component" value="Unassembled WGS sequence"/>
</dbReference>
<keyword evidence="1" id="KW-0812">Transmembrane</keyword>
<gene>
    <name evidence="3" type="ORF">ACFOSX_11415</name>
</gene>
<protein>
    <submittedName>
        <fullName evidence="3">DUF4350 domain-containing protein</fullName>
    </submittedName>
</protein>
<organism evidence="3 4">
    <name type="scientific">Winogradskyella maritima</name>
    <dbReference type="NCBI Taxonomy" id="1517766"/>
    <lineage>
        <taxon>Bacteria</taxon>
        <taxon>Pseudomonadati</taxon>
        <taxon>Bacteroidota</taxon>
        <taxon>Flavobacteriia</taxon>
        <taxon>Flavobacteriales</taxon>
        <taxon>Flavobacteriaceae</taxon>
        <taxon>Winogradskyella</taxon>
    </lineage>
</organism>
<evidence type="ECO:0000313" key="4">
    <source>
        <dbReference type="Proteomes" id="UP001595812"/>
    </source>
</evidence>
<feature type="transmembrane region" description="Helical" evidence="1">
    <location>
        <begin position="266"/>
        <end position="284"/>
    </location>
</feature>
<dbReference type="Pfam" id="PF14258">
    <property type="entry name" value="DUF4350"/>
    <property type="match status" value="1"/>
</dbReference>
<keyword evidence="4" id="KW-1185">Reference proteome</keyword>
<evidence type="ECO:0000259" key="2">
    <source>
        <dbReference type="Pfam" id="PF14258"/>
    </source>
</evidence>
<feature type="domain" description="DUF4350" evidence="2">
    <location>
        <begin position="40"/>
        <end position="232"/>
    </location>
</feature>
<dbReference type="EMBL" id="JBHSAT010000020">
    <property type="protein sequence ID" value="MFC3877834.1"/>
    <property type="molecule type" value="Genomic_DNA"/>
</dbReference>
<dbReference type="InterPro" id="IPR025646">
    <property type="entry name" value="DUF4350"/>
</dbReference>
<accession>A0ABV8AJB5</accession>
<name>A0ABV8AJB5_9FLAO</name>
<sequence length="405" mass="46821">MSKKGKLYIALASLVILGLVFAEVTKPKPINWFPSYTTHHKIPFGSYVFKEQLERLSDQVQTVDRPPFEYLRNNDISGTYVFYNNGVSFDDAELEILLNWTAKGNTLFVASGDIGYQLMDTLNLDTSVINTFNNFNNQYQVKLANPNLDKNTTYVFDKANFLYHFTDIDSSQTKIIGLVDKYSDSLGMEQPLANAIKQPFGDGNIILSTFPQAFTNYFMLNSPNQDYTAGLLSYINLDAPIYLDAHYKSGKKFYTSPMYLFLNNRYLKWAYYMALIGVLFYIIFEGRRKQRAIPVVKPLTNQTIAFTRTISDMYYQSSKHKKIAEHKIQHFLEYIRNVFHLQTSQIDASFLKNLASRSNNSLEDTEHLFQFISDIQNNQTINNIQLERLNSLIETFKSHNTWKTS</sequence>
<evidence type="ECO:0000256" key="1">
    <source>
        <dbReference type="SAM" id="Phobius"/>
    </source>
</evidence>
<dbReference type="RefSeq" id="WP_386101010.1">
    <property type="nucleotide sequence ID" value="NZ_JBHSAT010000020.1"/>
</dbReference>
<keyword evidence="1" id="KW-0472">Membrane</keyword>
<keyword evidence="1" id="KW-1133">Transmembrane helix</keyword>
<reference evidence="4" key="1">
    <citation type="journal article" date="2019" name="Int. J. Syst. Evol. Microbiol.">
        <title>The Global Catalogue of Microorganisms (GCM) 10K type strain sequencing project: providing services to taxonomists for standard genome sequencing and annotation.</title>
        <authorList>
            <consortium name="The Broad Institute Genomics Platform"/>
            <consortium name="The Broad Institute Genome Sequencing Center for Infectious Disease"/>
            <person name="Wu L."/>
            <person name="Ma J."/>
        </authorList>
    </citation>
    <scope>NUCLEOTIDE SEQUENCE [LARGE SCALE GENOMIC DNA]</scope>
    <source>
        <strain evidence="4">CECT 8979</strain>
    </source>
</reference>